<organism evidence="1 2">
    <name type="scientific">Listeria fleischmannii FSL S10-1203</name>
    <dbReference type="NCBI Taxonomy" id="1265822"/>
    <lineage>
        <taxon>Bacteria</taxon>
        <taxon>Bacillati</taxon>
        <taxon>Bacillota</taxon>
        <taxon>Bacilli</taxon>
        <taxon>Bacillales</taxon>
        <taxon>Listeriaceae</taxon>
        <taxon>Listeria</taxon>
    </lineage>
</organism>
<name>W7DKX9_9LIST</name>
<dbReference type="InterPro" id="IPR012873">
    <property type="entry name" value="DUF1672"/>
</dbReference>
<dbReference type="PATRIC" id="fig|1265822.4.peg.2329"/>
<evidence type="ECO:0000313" key="2">
    <source>
        <dbReference type="Proteomes" id="UP000019241"/>
    </source>
</evidence>
<dbReference type="Proteomes" id="UP000019241">
    <property type="component" value="Unassembled WGS sequence"/>
</dbReference>
<accession>W7DKX9</accession>
<gene>
    <name evidence="1" type="ORF">MCOL2_11497</name>
</gene>
<reference evidence="1 2" key="1">
    <citation type="submission" date="2012-12" db="EMBL/GenBank/DDBJ databases">
        <title>Novel taxa of Listeriaceae from agricultural environments in the United States.</title>
        <authorList>
            <person name="den Bakker H.C."/>
            <person name="Allred A."/>
            <person name="Warchocki S."/>
            <person name="Wright E.M."/>
            <person name="Burrell A."/>
            <person name="Nightingale K.K."/>
            <person name="Kephart D."/>
            <person name="Wiedmann M."/>
        </authorList>
    </citation>
    <scope>NUCLEOTIDE SEQUENCE [LARGE SCALE GENOMIC DNA]</scope>
    <source>
        <strain evidence="1 2">FSL S10-1203</strain>
    </source>
</reference>
<dbReference type="Pfam" id="PF07901">
    <property type="entry name" value="DUF1672"/>
    <property type="match status" value="1"/>
</dbReference>
<evidence type="ECO:0000313" key="1">
    <source>
        <dbReference type="EMBL" id="EUJ52899.1"/>
    </source>
</evidence>
<dbReference type="EMBL" id="AODM01000040">
    <property type="protein sequence ID" value="EUJ52899.1"/>
    <property type="molecule type" value="Genomic_DNA"/>
</dbReference>
<protein>
    <submittedName>
        <fullName evidence="1">Uncharacterized protein</fullName>
    </submittedName>
</protein>
<dbReference type="AlphaFoldDB" id="W7DKX9"/>
<proteinExistence type="predicted"/>
<sequence length="222" mass="25482">MKETYKTDVKVNNVVPARSAAVVMVEAEEPIQFHTSVIVELDMKKKALDPEEANVVRSTEGEVEKAIVSGLYAKAYSSELQNLDEFIHKTGREYSLYGQQEEAIDKTASSGYQTAHYFISLSALKFPEVYEEYLKNQDISDMKIRAMFDKRNPENILIPISFYSQTNKLPSEKLPKSISHELRHQTRIPKCRYNIQIFKNSIVNRVRLPDGEGVFEDDIKIQ</sequence>
<comment type="caution">
    <text evidence="1">The sequence shown here is derived from an EMBL/GenBank/DDBJ whole genome shotgun (WGS) entry which is preliminary data.</text>
</comment>